<dbReference type="Proteomes" id="UP000247409">
    <property type="component" value="Unassembled WGS sequence"/>
</dbReference>
<dbReference type="EMBL" id="NBIV01000051">
    <property type="protein sequence ID" value="PXF45847.1"/>
    <property type="molecule type" value="Genomic_DNA"/>
</dbReference>
<gene>
    <name evidence="1" type="ORF">BWQ96_04384</name>
    <name evidence="2" type="ORF">BWQ96_04386</name>
</gene>
<name>A0A2V3IVW1_9FLOR</name>
<dbReference type="AlphaFoldDB" id="A0A2V3IVW1"/>
<evidence type="ECO:0000313" key="3">
    <source>
        <dbReference type="Proteomes" id="UP000247409"/>
    </source>
</evidence>
<evidence type="ECO:0000313" key="1">
    <source>
        <dbReference type="EMBL" id="PXF45847.1"/>
    </source>
</evidence>
<protein>
    <submittedName>
        <fullName evidence="1">Uncharacterized protein</fullName>
    </submittedName>
</protein>
<sequence length="51" mass="5851">MRFSAQNPPEHKSKRIVYDGLTKVGVIDEECTKEKLFWTVNVGEKGDELAR</sequence>
<comment type="caution">
    <text evidence="1">The sequence shown here is derived from an EMBL/GenBank/DDBJ whole genome shotgun (WGS) entry which is preliminary data.</text>
</comment>
<keyword evidence="3" id="KW-1185">Reference proteome</keyword>
<reference evidence="1 3" key="1">
    <citation type="journal article" date="2018" name="Mol. Biol. Evol.">
        <title>Analysis of the draft genome of the red seaweed Gracilariopsis chorda provides insights into genome size evolution in Rhodophyta.</title>
        <authorList>
            <person name="Lee J."/>
            <person name="Yang E.C."/>
            <person name="Graf L."/>
            <person name="Yang J.H."/>
            <person name="Qiu H."/>
            <person name="Zel Zion U."/>
            <person name="Chan C.X."/>
            <person name="Stephens T.G."/>
            <person name="Weber A.P.M."/>
            <person name="Boo G.H."/>
            <person name="Boo S.M."/>
            <person name="Kim K.M."/>
            <person name="Shin Y."/>
            <person name="Jung M."/>
            <person name="Lee S.J."/>
            <person name="Yim H.S."/>
            <person name="Lee J.H."/>
            <person name="Bhattacharya D."/>
            <person name="Yoon H.S."/>
        </authorList>
    </citation>
    <scope>NUCLEOTIDE SEQUENCE [LARGE SCALE GENOMIC DNA]</scope>
    <source>
        <strain evidence="1 3">SKKU-2015</strain>
        <tissue evidence="1">Whole body</tissue>
    </source>
</reference>
<proteinExistence type="predicted"/>
<dbReference type="EMBL" id="NBIV01000051">
    <property type="protein sequence ID" value="PXF45849.1"/>
    <property type="molecule type" value="Genomic_DNA"/>
</dbReference>
<organism evidence="1 3">
    <name type="scientific">Gracilariopsis chorda</name>
    <dbReference type="NCBI Taxonomy" id="448386"/>
    <lineage>
        <taxon>Eukaryota</taxon>
        <taxon>Rhodophyta</taxon>
        <taxon>Florideophyceae</taxon>
        <taxon>Rhodymeniophycidae</taxon>
        <taxon>Gracilariales</taxon>
        <taxon>Gracilariaceae</taxon>
        <taxon>Gracilariopsis</taxon>
    </lineage>
</organism>
<evidence type="ECO:0000313" key="2">
    <source>
        <dbReference type="EMBL" id="PXF45849.1"/>
    </source>
</evidence>
<accession>A0A2V3IVW1</accession>